<accession>A0AA36EEL6</accession>
<proteinExistence type="predicted"/>
<keyword evidence="2" id="KW-1185">Reference proteome</keyword>
<sequence>MMGTMSLGSSIVISKKGAVTLLSNDKNYYPSFLSKKNTNCLMNCQSEGNVIKTNGVSVSVSSSFTKRSILVNVGPGTALLDAERSVLPPNGNVYNGAQNCIGIVNILKGKAFFVIGAIGFLGKEDTTHIV</sequence>
<protein>
    <submittedName>
        <fullName evidence="1">Uncharacterized protein</fullName>
    </submittedName>
</protein>
<dbReference type="EMBL" id="OX465083">
    <property type="protein sequence ID" value="CAI9293428.1"/>
    <property type="molecule type" value="Genomic_DNA"/>
</dbReference>
<dbReference type="Proteomes" id="UP001177003">
    <property type="component" value="Chromosome 7"/>
</dbReference>
<evidence type="ECO:0000313" key="2">
    <source>
        <dbReference type="Proteomes" id="UP001177003"/>
    </source>
</evidence>
<reference evidence="1" key="1">
    <citation type="submission" date="2023-04" db="EMBL/GenBank/DDBJ databases">
        <authorList>
            <person name="Vijverberg K."/>
            <person name="Xiong W."/>
            <person name="Schranz E."/>
        </authorList>
    </citation>
    <scope>NUCLEOTIDE SEQUENCE</scope>
</reference>
<organism evidence="1 2">
    <name type="scientific">Lactuca saligna</name>
    <name type="common">Willowleaf lettuce</name>
    <dbReference type="NCBI Taxonomy" id="75948"/>
    <lineage>
        <taxon>Eukaryota</taxon>
        <taxon>Viridiplantae</taxon>
        <taxon>Streptophyta</taxon>
        <taxon>Embryophyta</taxon>
        <taxon>Tracheophyta</taxon>
        <taxon>Spermatophyta</taxon>
        <taxon>Magnoliopsida</taxon>
        <taxon>eudicotyledons</taxon>
        <taxon>Gunneridae</taxon>
        <taxon>Pentapetalae</taxon>
        <taxon>asterids</taxon>
        <taxon>campanulids</taxon>
        <taxon>Asterales</taxon>
        <taxon>Asteraceae</taxon>
        <taxon>Cichorioideae</taxon>
        <taxon>Cichorieae</taxon>
        <taxon>Lactucinae</taxon>
        <taxon>Lactuca</taxon>
    </lineage>
</organism>
<dbReference type="AlphaFoldDB" id="A0AA36EEL6"/>
<gene>
    <name evidence="1" type="ORF">LSALG_LOCUS32453</name>
</gene>
<name>A0AA36EEL6_LACSI</name>
<evidence type="ECO:0000313" key="1">
    <source>
        <dbReference type="EMBL" id="CAI9293428.1"/>
    </source>
</evidence>